<dbReference type="OrthoDB" id="2897536at2"/>
<evidence type="ECO:0000313" key="3">
    <source>
        <dbReference type="Proteomes" id="UP000262477"/>
    </source>
</evidence>
<proteinExistence type="predicted"/>
<dbReference type="AlphaFoldDB" id="A0A371Q1W2"/>
<organism evidence="2 3">
    <name type="scientific">Streptomyces inhibens</name>
    <dbReference type="NCBI Taxonomy" id="2293571"/>
    <lineage>
        <taxon>Bacteria</taxon>
        <taxon>Bacillati</taxon>
        <taxon>Actinomycetota</taxon>
        <taxon>Actinomycetes</taxon>
        <taxon>Kitasatosporales</taxon>
        <taxon>Streptomycetaceae</taxon>
        <taxon>Streptomyces</taxon>
    </lineage>
</organism>
<dbReference type="EMBL" id="QUAC01000171">
    <property type="protein sequence ID" value="REK88343.1"/>
    <property type="molecule type" value="Genomic_DNA"/>
</dbReference>
<reference evidence="2 3" key="1">
    <citation type="submission" date="2018-08" db="EMBL/GenBank/DDBJ databases">
        <title>Streptomyces NEAU-D10 sp. nov., a novel Actinomycete isolated from soil.</title>
        <authorList>
            <person name="Jin L."/>
        </authorList>
    </citation>
    <scope>NUCLEOTIDE SEQUENCE [LARGE SCALE GENOMIC DNA]</scope>
    <source>
        <strain evidence="2 3">NEAU-D10</strain>
    </source>
</reference>
<sequence>MAAPKDIDGSASVPAFYGKELRWKREAAGLTLQALVEGSFYGVSYLSEIERGKRRMPSDLARHVDRVLKTDGFFERRCDDVRKARRGAHAEYFAPIAEAETRARTIERWSNALIPGLLQTEAYARAVVHSTHPLDLPEEVDAKVRARLLRAKLFDAPGKLEYWVILDESLVRPNPLLPPLAMAEQLDQIAALVRGRRVFLQILPRNALTRPFMELSLMFMEFDDEPPLMYTEGPYHGQTIDDPALVKQYRKAYDRLRAAALPPEASLAIIEEAAEDYRNGQQGP</sequence>
<name>A0A371Q1W2_STRIH</name>
<dbReference type="SUPFAM" id="SSF47413">
    <property type="entry name" value="lambda repressor-like DNA-binding domains"/>
    <property type="match status" value="1"/>
</dbReference>
<dbReference type="RefSeq" id="WP_128508898.1">
    <property type="nucleotide sequence ID" value="NZ_QUAC01000171.1"/>
</dbReference>
<dbReference type="Pfam" id="PF19054">
    <property type="entry name" value="DUF5753"/>
    <property type="match status" value="1"/>
</dbReference>
<dbReference type="Gene3D" id="1.10.260.40">
    <property type="entry name" value="lambda repressor-like DNA-binding domains"/>
    <property type="match status" value="1"/>
</dbReference>
<dbReference type="GO" id="GO:0003677">
    <property type="term" value="F:DNA binding"/>
    <property type="evidence" value="ECO:0007669"/>
    <property type="project" value="InterPro"/>
</dbReference>
<protein>
    <submittedName>
        <fullName evidence="2">XRE family transcriptional regulator</fullName>
    </submittedName>
</protein>
<comment type="caution">
    <text evidence="2">The sequence shown here is derived from an EMBL/GenBank/DDBJ whole genome shotgun (WGS) entry which is preliminary data.</text>
</comment>
<dbReference type="PROSITE" id="PS50943">
    <property type="entry name" value="HTH_CROC1"/>
    <property type="match status" value="1"/>
</dbReference>
<keyword evidence="3" id="KW-1185">Reference proteome</keyword>
<accession>A0A371Q1W2</accession>
<dbReference type="Proteomes" id="UP000262477">
    <property type="component" value="Unassembled WGS sequence"/>
</dbReference>
<dbReference type="SMART" id="SM00530">
    <property type="entry name" value="HTH_XRE"/>
    <property type="match status" value="1"/>
</dbReference>
<gene>
    <name evidence="2" type="ORF">DY245_21700</name>
</gene>
<dbReference type="InterPro" id="IPR043917">
    <property type="entry name" value="DUF5753"/>
</dbReference>
<dbReference type="CDD" id="cd00093">
    <property type="entry name" value="HTH_XRE"/>
    <property type="match status" value="1"/>
</dbReference>
<dbReference type="InterPro" id="IPR001387">
    <property type="entry name" value="Cro/C1-type_HTH"/>
</dbReference>
<evidence type="ECO:0000259" key="1">
    <source>
        <dbReference type="PROSITE" id="PS50943"/>
    </source>
</evidence>
<feature type="domain" description="HTH cro/C1-type" evidence="1">
    <location>
        <begin position="21"/>
        <end position="58"/>
    </location>
</feature>
<dbReference type="InterPro" id="IPR010982">
    <property type="entry name" value="Lambda_DNA-bd_dom_sf"/>
</dbReference>
<evidence type="ECO:0000313" key="2">
    <source>
        <dbReference type="EMBL" id="REK88343.1"/>
    </source>
</evidence>
<dbReference type="Pfam" id="PF13560">
    <property type="entry name" value="HTH_31"/>
    <property type="match status" value="1"/>
</dbReference>